<feature type="transmembrane region" description="Helical" evidence="2">
    <location>
        <begin position="53"/>
        <end position="72"/>
    </location>
</feature>
<evidence type="ECO:0000256" key="2">
    <source>
        <dbReference type="SAM" id="Phobius"/>
    </source>
</evidence>
<name>A0A6C0F7I8_9ZZZZ</name>
<proteinExistence type="predicted"/>
<protein>
    <recommendedName>
        <fullName evidence="4">SMODS and SLOG-associating 2TM effector domain-containing protein</fullName>
    </recommendedName>
</protein>
<keyword evidence="2" id="KW-0812">Transmembrane</keyword>
<accession>A0A6C0F7I8</accession>
<feature type="compositionally biased region" description="Acidic residues" evidence="1">
    <location>
        <begin position="341"/>
        <end position="352"/>
    </location>
</feature>
<sequence length="363" mass="41809">MSKSPDKKQYEKPEIVFPWTKEQEELLAEWSEKATCYRWLHSRSEKSYRGKNYLFTIPVIILSTLTGTANFAMDSFVPEEHKQIAMAAVGSVNIFAGILSTLQNFLRYAELMEAHRLSEVQWSKFGRNIAVELALDPKRRKSAHDFLKVSRAEYDRLIEQSPTIDDNVIRQFKKTFKNTDIRVPDTCNGLHPCKIYERSEEEKMEDIVVSAGKRLLENKKVRKWTINDVNNKTKELPLEGTAKHSHSKHESKKELDELHSFSRVSAFHEKIKQNKETKETTPAEEIKQIVNSVKENIQETVVDTALDEVIEEAPEDSVVTEDIEQGNNQQTQTDTQPTPEPEPETITEEQEFLDGITEDTSQP</sequence>
<feature type="transmembrane region" description="Helical" evidence="2">
    <location>
        <begin position="84"/>
        <end position="106"/>
    </location>
</feature>
<dbReference type="AlphaFoldDB" id="A0A6C0F7I8"/>
<dbReference type="NCBIfam" id="NF033632">
    <property type="entry name" value="SLATT_4"/>
    <property type="match status" value="1"/>
</dbReference>
<feature type="compositionally biased region" description="Acidic residues" evidence="1">
    <location>
        <begin position="313"/>
        <end position="324"/>
    </location>
</feature>
<evidence type="ECO:0000313" key="3">
    <source>
        <dbReference type="EMBL" id="QHT36821.1"/>
    </source>
</evidence>
<evidence type="ECO:0000256" key="1">
    <source>
        <dbReference type="SAM" id="MobiDB-lite"/>
    </source>
</evidence>
<feature type="region of interest" description="Disordered" evidence="1">
    <location>
        <begin position="313"/>
        <end position="363"/>
    </location>
</feature>
<keyword evidence="2" id="KW-0472">Membrane</keyword>
<evidence type="ECO:0008006" key="4">
    <source>
        <dbReference type="Google" id="ProtNLM"/>
    </source>
</evidence>
<feature type="region of interest" description="Disordered" evidence="1">
    <location>
        <begin position="235"/>
        <end position="256"/>
    </location>
</feature>
<reference evidence="3" key="1">
    <citation type="journal article" date="2020" name="Nature">
        <title>Giant virus diversity and host interactions through global metagenomics.</title>
        <authorList>
            <person name="Schulz F."/>
            <person name="Roux S."/>
            <person name="Paez-Espino D."/>
            <person name="Jungbluth S."/>
            <person name="Walsh D.A."/>
            <person name="Denef V.J."/>
            <person name="McMahon K.D."/>
            <person name="Konstantinidis K.T."/>
            <person name="Eloe-Fadrosh E.A."/>
            <person name="Kyrpides N.C."/>
            <person name="Woyke T."/>
        </authorList>
    </citation>
    <scope>NUCLEOTIDE SEQUENCE</scope>
    <source>
        <strain evidence="3">GVMAG-S-ERX555967-130</strain>
    </source>
</reference>
<organism evidence="3">
    <name type="scientific">viral metagenome</name>
    <dbReference type="NCBI Taxonomy" id="1070528"/>
    <lineage>
        <taxon>unclassified sequences</taxon>
        <taxon>metagenomes</taxon>
        <taxon>organismal metagenomes</taxon>
    </lineage>
</organism>
<dbReference type="EMBL" id="MN738786">
    <property type="protein sequence ID" value="QHT36821.1"/>
    <property type="molecule type" value="Genomic_DNA"/>
</dbReference>
<keyword evidence="2" id="KW-1133">Transmembrane helix</keyword>